<dbReference type="InterPro" id="IPR004722">
    <property type="entry name" value="DHOase"/>
</dbReference>
<dbReference type="GO" id="GO:0046872">
    <property type="term" value="F:metal ion binding"/>
    <property type="evidence" value="ECO:0007669"/>
    <property type="project" value="InterPro"/>
</dbReference>
<evidence type="ECO:0000313" key="6">
    <source>
        <dbReference type="Proteomes" id="UP000515317"/>
    </source>
</evidence>
<dbReference type="InterPro" id="IPR011059">
    <property type="entry name" value="Metal-dep_hydrolase_composite"/>
</dbReference>
<dbReference type="GO" id="GO:0004151">
    <property type="term" value="F:dihydroorotase activity"/>
    <property type="evidence" value="ECO:0007669"/>
    <property type="project" value="InterPro"/>
</dbReference>
<keyword evidence="1" id="KW-0862">Zinc</keyword>
<dbReference type="CDD" id="cd01317">
    <property type="entry name" value="DHOase_IIa"/>
    <property type="match status" value="1"/>
</dbReference>
<name>A0A6S6QVM6_9HYPH</name>
<protein>
    <submittedName>
        <fullName evidence="5">Dihydroorotase</fullName>
    </submittedName>
</protein>
<dbReference type="InterPro" id="IPR024403">
    <property type="entry name" value="DHOase_cat"/>
</dbReference>
<dbReference type="EMBL" id="AP023361">
    <property type="protein sequence ID" value="BCJ91121.1"/>
    <property type="molecule type" value="Genomic_DNA"/>
</dbReference>
<dbReference type="Pfam" id="PF07969">
    <property type="entry name" value="Amidohydro_3"/>
    <property type="match status" value="1"/>
</dbReference>
<evidence type="ECO:0000256" key="1">
    <source>
        <dbReference type="ARBA" id="ARBA00022833"/>
    </source>
</evidence>
<evidence type="ECO:0000313" key="5">
    <source>
        <dbReference type="EMBL" id="BCJ91121.1"/>
    </source>
</evidence>
<dbReference type="InterPro" id="IPR032466">
    <property type="entry name" value="Metal_Hydrolase"/>
</dbReference>
<dbReference type="Gene3D" id="2.30.40.10">
    <property type="entry name" value="Urease, subunit C, domain 1"/>
    <property type="match status" value="1"/>
</dbReference>
<keyword evidence="6" id="KW-1185">Reference proteome</keyword>
<dbReference type="KEGG" id="tso:IZ6_18560"/>
<dbReference type="PANTHER" id="PTHR43668:SF2">
    <property type="entry name" value="ALLANTOINASE"/>
    <property type="match status" value="1"/>
</dbReference>
<keyword evidence="2" id="KW-0665">Pyrimidine biosynthesis</keyword>
<proteinExistence type="predicted"/>
<evidence type="ECO:0000259" key="4">
    <source>
        <dbReference type="Pfam" id="PF12890"/>
    </source>
</evidence>
<accession>A0A6S6QVM6</accession>
<feature type="domain" description="Dihydroorotase catalytic" evidence="4">
    <location>
        <begin position="53"/>
        <end position="241"/>
    </location>
</feature>
<dbReference type="InterPro" id="IPR013108">
    <property type="entry name" value="Amidohydro_3"/>
</dbReference>
<dbReference type="SUPFAM" id="SSF51338">
    <property type="entry name" value="Composite domain of metallo-dependent hydrolases"/>
    <property type="match status" value="1"/>
</dbReference>
<dbReference type="GO" id="GO:0005737">
    <property type="term" value="C:cytoplasm"/>
    <property type="evidence" value="ECO:0007669"/>
    <property type="project" value="TreeGrafter"/>
</dbReference>
<organism evidence="5 6">
    <name type="scientific">Terrihabitans soli</name>
    <dbReference type="NCBI Taxonomy" id="708113"/>
    <lineage>
        <taxon>Bacteria</taxon>
        <taxon>Pseudomonadati</taxon>
        <taxon>Pseudomonadota</taxon>
        <taxon>Alphaproteobacteria</taxon>
        <taxon>Hyphomicrobiales</taxon>
        <taxon>Terrihabitans</taxon>
    </lineage>
</organism>
<dbReference type="NCBIfam" id="TIGR00857">
    <property type="entry name" value="pyrC_multi"/>
    <property type="match status" value="1"/>
</dbReference>
<dbReference type="RefSeq" id="WP_222874791.1">
    <property type="nucleotide sequence ID" value="NZ_AP023361.1"/>
</dbReference>
<dbReference type="AlphaFoldDB" id="A0A6S6QVM6"/>
<dbReference type="NCBIfam" id="NF006558">
    <property type="entry name" value="PRK09059.1"/>
    <property type="match status" value="1"/>
</dbReference>
<reference evidence="5 6" key="1">
    <citation type="submission" date="2020-08" db="EMBL/GenBank/DDBJ databases">
        <title>Genome sequence of Rhizobiales bacterium strain IZ6.</title>
        <authorList>
            <person name="Nakai R."/>
            <person name="Naganuma T."/>
        </authorList>
    </citation>
    <scope>NUCLEOTIDE SEQUENCE [LARGE SCALE GENOMIC DNA]</scope>
    <source>
        <strain evidence="5 6">IZ6</strain>
    </source>
</reference>
<evidence type="ECO:0000256" key="2">
    <source>
        <dbReference type="ARBA" id="ARBA00022975"/>
    </source>
</evidence>
<dbReference type="Gene3D" id="3.20.20.140">
    <property type="entry name" value="Metal-dependent hydrolases"/>
    <property type="match status" value="1"/>
</dbReference>
<dbReference type="Proteomes" id="UP000515317">
    <property type="component" value="Chromosome"/>
</dbReference>
<dbReference type="Pfam" id="PF12890">
    <property type="entry name" value="DHOase"/>
    <property type="match status" value="1"/>
</dbReference>
<dbReference type="InterPro" id="IPR050138">
    <property type="entry name" value="DHOase/Allantoinase_Hydrolase"/>
</dbReference>
<dbReference type="GO" id="GO:0004038">
    <property type="term" value="F:allantoinase activity"/>
    <property type="evidence" value="ECO:0007669"/>
    <property type="project" value="TreeGrafter"/>
</dbReference>
<dbReference type="GO" id="GO:0006221">
    <property type="term" value="P:pyrimidine nucleotide biosynthetic process"/>
    <property type="evidence" value="ECO:0007669"/>
    <property type="project" value="UniProtKB-KW"/>
</dbReference>
<feature type="domain" description="Amidohydrolase 3" evidence="3">
    <location>
        <begin position="346"/>
        <end position="425"/>
    </location>
</feature>
<evidence type="ECO:0000259" key="3">
    <source>
        <dbReference type="Pfam" id="PF07969"/>
    </source>
</evidence>
<dbReference type="PANTHER" id="PTHR43668">
    <property type="entry name" value="ALLANTOINASE"/>
    <property type="match status" value="1"/>
</dbReference>
<gene>
    <name evidence="5" type="primary">pyrC_2</name>
    <name evidence="5" type="ORF">IZ6_18560</name>
</gene>
<dbReference type="GO" id="GO:0006145">
    <property type="term" value="P:purine nucleobase catabolic process"/>
    <property type="evidence" value="ECO:0007669"/>
    <property type="project" value="TreeGrafter"/>
</dbReference>
<sequence length="428" mass="45573">MSRPLLFTNARLVDPASGKETRGALLVKDGTIADLGASLKTAPDGADTIDAKGKVIAPGLVDMRAFLGEPGAEHRESIASGSLAAAAGGVTTVVSSPETNPAVDDPAIVDYLLRRARDTAIVNIHPAAALTKGLRGEEMTEIGLLKQAGAVCFTDGAKTIANARVLLRALTYARDFDALIVHHTEDPDLAGNGVMNAGEYASRLGLSGRTIEAETIILERDARLVRLTKSRYHAATITNRDSIDIARRAKDEGLSFTCGTSINHLSFNEQDIGDYRTFYKVAPPLRTEDDRLALAEAVRTGLIDVIVSDHTPQDVEQKRQPFAEASDGAIGIETMLAAGLRLVHADAVSLPVLLRAMSTRPAEILGLPGGRLEKGAAADLILFDPDEPFVLSPSALHSKSKNTPFDEARLQGRVLRTLVAGKTVYEYA</sequence>
<dbReference type="SUPFAM" id="SSF51556">
    <property type="entry name" value="Metallo-dependent hydrolases"/>
    <property type="match status" value="1"/>
</dbReference>